<dbReference type="EMBL" id="HBKR01013124">
    <property type="protein sequence ID" value="CAE2299761.1"/>
    <property type="molecule type" value="Transcribed_RNA"/>
</dbReference>
<sequence length="251" mass="28530">MASYRCSSGLPVCDLLSGFPMFSVILVTLATDARTRAAVSTFDQDLLKRVFMDTQKHFQGDQHGTIHYDRDSIFPEDPRQRTNRRYKLAFSDGKLEIFVFHFWSLGDFYIEFLPPTVKELVVTQCGQKYPLSTRRLPRASRSVNLSRNSLSGSLDLTRLPCEIEKFDVSSNKFSGEISLYYLPDTLQTLDASRNSLGPSLLKYGEIPSSVKHIYLMWTGVSKIEAIEKKFTETGEKVIQLGSTEDGMLVWQ</sequence>
<protein>
    <submittedName>
        <fullName evidence="1">Uncharacterized protein</fullName>
    </submittedName>
</protein>
<accession>A0A7S4NND6</accession>
<dbReference type="InterPro" id="IPR032675">
    <property type="entry name" value="LRR_dom_sf"/>
</dbReference>
<dbReference type="Gene3D" id="3.80.10.10">
    <property type="entry name" value="Ribonuclease Inhibitor"/>
    <property type="match status" value="1"/>
</dbReference>
<reference evidence="1" key="1">
    <citation type="submission" date="2021-01" db="EMBL/GenBank/DDBJ databases">
        <authorList>
            <person name="Corre E."/>
            <person name="Pelletier E."/>
            <person name="Niang G."/>
            <person name="Scheremetjew M."/>
            <person name="Finn R."/>
            <person name="Kale V."/>
            <person name="Holt S."/>
            <person name="Cochrane G."/>
            <person name="Meng A."/>
            <person name="Brown T."/>
            <person name="Cohen L."/>
        </authorList>
    </citation>
    <scope>NUCLEOTIDE SEQUENCE</scope>
    <source>
        <strain evidence="1">SoJaBio B1-5/56/2</strain>
    </source>
</reference>
<dbReference type="SUPFAM" id="SSF52058">
    <property type="entry name" value="L domain-like"/>
    <property type="match status" value="1"/>
</dbReference>
<gene>
    <name evidence="1" type="ORF">NAES01612_LOCUS8698</name>
</gene>
<proteinExistence type="predicted"/>
<dbReference type="AlphaFoldDB" id="A0A7S4NND6"/>
<organism evidence="1">
    <name type="scientific">Paramoeba aestuarina</name>
    <dbReference type="NCBI Taxonomy" id="180227"/>
    <lineage>
        <taxon>Eukaryota</taxon>
        <taxon>Amoebozoa</taxon>
        <taxon>Discosea</taxon>
        <taxon>Flabellinia</taxon>
        <taxon>Dactylopodida</taxon>
        <taxon>Paramoebidae</taxon>
        <taxon>Paramoeba</taxon>
    </lineage>
</organism>
<name>A0A7S4NND6_9EUKA</name>
<evidence type="ECO:0000313" key="1">
    <source>
        <dbReference type="EMBL" id="CAE2299761.1"/>
    </source>
</evidence>